<reference evidence="3 4" key="1">
    <citation type="submission" date="2020-06" db="EMBL/GenBank/DDBJ databases">
        <title>Description of novel acetic acid bacteria.</title>
        <authorList>
            <person name="Sombolestani A."/>
        </authorList>
    </citation>
    <scope>NUCLEOTIDE SEQUENCE [LARGE SCALE GENOMIC DNA]</scope>
    <source>
        <strain evidence="3 4">LMG 26838</strain>
    </source>
</reference>
<evidence type="ECO:0000313" key="4">
    <source>
        <dbReference type="Proteomes" id="UP000565205"/>
    </source>
</evidence>
<accession>A0A850NQQ7</accession>
<dbReference type="Pfam" id="PF03466">
    <property type="entry name" value="LysR_substrate"/>
    <property type="match status" value="1"/>
</dbReference>
<protein>
    <recommendedName>
        <fullName evidence="2">LysR substrate-binding domain-containing protein</fullName>
    </recommendedName>
</protein>
<evidence type="ECO:0000313" key="3">
    <source>
        <dbReference type="EMBL" id="NVN30480.1"/>
    </source>
</evidence>
<dbReference type="InterPro" id="IPR058163">
    <property type="entry name" value="LysR-type_TF_proteobact-type"/>
</dbReference>
<organism evidence="3 4">
    <name type="scientific">Endobacter medicaginis</name>
    <dbReference type="NCBI Taxonomy" id="1181271"/>
    <lineage>
        <taxon>Bacteria</taxon>
        <taxon>Pseudomonadati</taxon>
        <taxon>Pseudomonadota</taxon>
        <taxon>Alphaproteobacteria</taxon>
        <taxon>Acetobacterales</taxon>
        <taxon>Acetobacteraceae</taxon>
        <taxon>Endobacter</taxon>
    </lineage>
</organism>
<dbReference type="InterPro" id="IPR005119">
    <property type="entry name" value="LysR_subst-bd"/>
</dbReference>
<dbReference type="EMBL" id="JABXXQ010000160">
    <property type="protein sequence ID" value="NVN30480.1"/>
    <property type="molecule type" value="Genomic_DNA"/>
</dbReference>
<dbReference type="Proteomes" id="UP000565205">
    <property type="component" value="Unassembled WGS sequence"/>
</dbReference>
<proteinExistence type="inferred from homology"/>
<name>A0A850NQQ7_9PROT</name>
<evidence type="ECO:0000256" key="1">
    <source>
        <dbReference type="ARBA" id="ARBA00009437"/>
    </source>
</evidence>
<dbReference type="PANTHER" id="PTHR30537:SF5">
    <property type="entry name" value="HTH-TYPE TRANSCRIPTIONAL ACTIVATOR TTDR-RELATED"/>
    <property type="match status" value="1"/>
</dbReference>
<dbReference type="AlphaFoldDB" id="A0A850NQQ7"/>
<dbReference type="RefSeq" id="WP_176624054.1">
    <property type="nucleotide sequence ID" value="NZ_JABXXQ010000160.1"/>
</dbReference>
<sequence>MAPPRPTPRETGDLTTAGLDLAIRFGPRPASSMSSRHLLDTRVLTVAFPSYLARHGRPATPDDLTRQPCPRR</sequence>
<feature type="domain" description="LysR substrate-binding" evidence="2">
    <location>
        <begin position="14"/>
        <end position="69"/>
    </location>
</feature>
<dbReference type="PANTHER" id="PTHR30537">
    <property type="entry name" value="HTH-TYPE TRANSCRIPTIONAL REGULATOR"/>
    <property type="match status" value="1"/>
</dbReference>
<evidence type="ECO:0000259" key="2">
    <source>
        <dbReference type="Pfam" id="PF03466"/>
    </source>
</evidence>
<dbReference type="Gene3D" id="3.40.190.290">
    <property type="match status" value="1"/>
</dbReference>
<comment type="caution">
    <text evidence="3">The sequence shown here is derived from an EMBL/GenBank/DDBJ whole genome shotgun (WGS) entry which is preliminary data.</text>
</comment>
<gene>
    <name evidence="3" type="ORF">HUK83_09060</name>
</gene>
<dbReference type="SUPFAM" id="SSF53850">
    <property type="entry name" value="Periplasmic binding protein-like II"/>
    <property type="match status" value="1"/>
</dbReference>
<comment type="similarity">
    <text evidence="1">Belongs to the LysR transcriptional regulatory family.</text>
</comment>